<accession>A0A9N9E5P6</accession>
<keyword evidence="3" id="KW-1185">Reference proteome</keyword>
<comment type="caution">
    <text evidence="2">The sequence shown here is derived from an EMBL/GenBank/DDBJ whole genome shotgun (WGS) entry which is preliminary data.</text>
</comment>
<gene>
    <name evidence="2" type="ORF">AMORRO_LOCUS10513</name>
</gene>
<proteinExistence type="predicted"/>
<evidence type="ECO:0000313" key="2">
    <source>
        <dbReference type="EMBL" id="CAG8663618.1"/>
    </source>
</evidence>
<reference evidence="2" key="1">
    <citation type="submission" date="2021-06" db="EMBL/GenBank/DDBJ databases">
        <authorList>
            <person name="Kallberg Y."/>
            <person name="Tangrot J."/>
            <person name="Rosling A."/>
        </authorList>
    </citation>
    <scope>NUCLEOTIDE SEQUENCE</scope>
    <source>
        <strain evidence="2">CL551</strain>
    </source>
</reference>
<feature type="region of interest" description="Disordered" evidence="1">
    <location>
        <begin position="12"/>
        <end position="67"/>
    </location>
</feature>
<evidence type="ECO:0000313" key="3">
    <source>
        <dbReference type="Proteomes" id="UP000789342"/>
    </source>
</evidence>
<evidence type="ECO:0000256" key="1">
    <source>
        <dbReference type="SAM" id="MobiDB-lite"/>
    </source>
</evidence>
<dbReference type="EMBL" id="CAJVPV010011699">
    <property type="protein sequence ID" value="CAG8663618.1"/>
    <property type="molecule type" value="Genomic_DNA"/>
</dbReference>
<protein>
    <submittedName>
        <fullName evidence="2">16325_t:CDS:1</fullName>
    </submittedName>
</protein>
<name>A0A9N9E5P6_9GLOM</name>
<feature type="non-terminal residue" evidence="2">
    <location>
        <position position="1"/>
    </location>
</feature>
<dbReference type="AlphaFoldDB" id="A0A9N9E5P6"/>
<feature type="non-terminal residue" evidence="2">
    <location>
        <position position="67"/>
    </location>
</feature>
<sequence length="67" mass="7578">MIAIVDDYHTSFEDLNGDGNFVYSRSSSEEDTSSDEESLSHQPYMCIDSDEERSRSPSTLPLYYNSG</sequence>
<organism evidence="2 3">
    <name type="scientific">Acaulospora morrowiae</name>
    <dbReference type="NCBI Taxonomy" id="94023"/>
    <lineage>
        <taxon>Eukaryota</taxon>
        <taxon>Fungi</taxon>
        <taxon>Fungi incertae sedis</taxon>
        <taxon>Mucoromycota</taxon>
        <taxon>Glomeromycotina</taxon>
        <taxon>Glomeromycetes</taxon>
        <taxon>Diversisporales</taxon>
        <taxon>Acaulosporaceae</taxon>
        <taxon>Acaulospora</taxon>
    </lineage>
</organism>
<dbReference type="Proteomes" id="UP000789342">
    <property type="component" value="Unassembled WGS sequence"/>
</dbReference>